<dbReference type="EMBL" id="KZ613512">
    <property type="protein sequence ID" value="PMD15647.1"/>
    <property type="molecule type" value="Genomic_DNA"/>
</dbReference>
<evidence type="ECO:0000313" key="3">
    <source>
        <dbReference type="Proteomes" id="UP000235672"/>
    </source>
</evidence>
<keyword evidence="3" id="KW-1185">Reference proteome</keyword>
<proteinExistence type="predicted"/>
<sequence length="54" mass="6211">MKRTPGPLTNIVGRANYERNVADKDKDKEEKREANVADKKEQDKRSLQGNIARQ</sequence>
<feature type="region of interest" description="Disordered" evidence="1">
    <location>
        <begin position="1"/>
        <end position="54"/>
    </location>
</feature>
<accession>A0A2J6PNR2</accession>
<gene>
    <name evidence="2" type="ORF">NA56DRAFT_650095</name>
</gene>
<reference evidence="2 3" key="1">
    <citation type="submission" date="2016-05" db="EMBL/GenBank/DDBJ databases">
        <title>A degradative enzymes factory behind the ericoid mycorrhizal symbiosis.</title>
        <authorList>
            <consortium name="DOE Joint Genome Institute"/>
            <person name="Martino E."/>
            <person name="Morin E."/>
            <person name="Grelet G."/>
            <person name="Kuo A."/>
            <person name="Kohler A."/>
            <person name="Daghino S."/>
            <person name="Barry K."/>
            <person name="Choi C."/>
            <person name="Cichocki N."/>
            <person name="Clum A."/>
            <person name="Copeland A."/>
            <person name="Hainaut M."/>
            <person name="Haridas S."/>
            <person name="Labutti K."/>
            <person name="Lindquist E."/>
            <person name="Lipzen A."/>
            <person name="Khouja H.-R."/>
            <person name="Murat C."/>
            <person name="Ohm R."/>
            <person name="Olson A."/>
            <person name="Spatafora J."/>
            <person name="Veneault-Fourrey C."/>
            <person name="Henrissat B."/>
            <person name="Grigoriev I."/>
            <person name="Martin F."/>
            <person name="Perotto S."/>
        </authorList>
    </citation>
    <scope>NUCLEOTIDE SEQUENCE [LARGE SCALE GENOMIC DNA]</scope>
    <source>
        <strain evidence="2 3">UAMH 7357</strain>
    </source>
</reference>
<dbReference type="AlphaFoldDB" id="A0A2J6PNR2"/>
<dbReference type="Proteomes" id="UP000235672">
    <property type="component" value="Unassembled WGS sequence"/>
</dbReference>
<evidence type="ECO:0000313" key="2">
    <source>
        <dbReference type="EMBL" id="PMD15647.1"/>
    </source>
</evidence>
<name>A0A2J6PNR2_9HELO</name>
<evidence type="ECO:0000256" key="1">
    <source>
        <dbReference type="SAM" id="MobiDB-lite"/>
    </source>
</evidence>
<protein>
    <submittedName>
        <fullName evidence="2">Uncharacterized protein</fullName>
    </submittedName>
</protein>
<organism evidence="2 3">
    <name type="scientific">Hyaloscypha hepaticicola</name>
    <dbReference type="NCBI Taxonomy" id="2082293"/>
    <lineage>
        <taxon>Eukaryota</taxon>
        <taxon>Fungi</taxon>
        <taxon>Dikarya</taxon>
        <taxon>Ascomycota</taxon>
        <taxon>Pezizomycotina</taxon>
        <taxon>Leotiomycetes</taxon>
        <taxon>Helotiales</taxon>
        <taxon>Hyaloscyphaceae</taxon>
        <taxon>Hyaloscypha</taxon>
    </lineage>
</organism>
<feature type="compositionally biased region" description="Basic and acidic residues" evidence="1">
    <location>
        <begin position="16"/>
        <end position="46"/>
    </location>
</feature>